<dbReference type="PANTHER" id="PTHR45663:SF11">
    <property type="entry name" value="GEO12009P1"/>
    <property type="match status" value="1"/>
</dbReference>
<evidence type="ECO:0000256" key="2">
    <source>
        <dbReference type="ARBA" id="ARBA00022982"/>
    </source>
</evidence>
<dbReference type="RefSeq" id="WP_011973306.1">
    <property type="nucleotide sequence ID" value="NC_009635.1"/>
</dbReference>
<dbReference type="SMR" id="A6UUK2"/>
<dbReference type="Proteomes" id="UP000001106">
    <property type="component" value="Chromosome"/>
</dbReference>
<dbReference type="InterPro" id="IPR036249">
    <property type="entry name" value="Thioredoxin-like_sf"/>
</dbReference>
<evidence type="ECO:0000313" key="6">
    <source>
        <dbReference type="Proteomes" id="UP000001106"/>
    </source>
</evidence>
<dbReference type="InterPro" id="IPR013766">
    <property type="entry name" value="Thioredoxin_domain"/>
</dbReference>
<reference evidence="5" key="1">
    <citation type="submission" date="2007-06" db="EMBL/GenBank/DDBJ databases">
        <title>Complete sequence of Methanococcus aeolicus Nankai-3.</title>
        <authorList>
            <consortium name="US DOE Joint Genome Institute"/>
            <person name="Copeland A."/>
            <person name="Lucas S."/>
            <person name="Lapidus A."/>
            <person name="Barry K."/>
            <person name="Glavina del Rio T."/>
            <person name="Dalin E."/>
            <person name="Tice H."/>
            <person name="Pitluck S."/>
            <person name="Chain P."/>
            <person name="Malfatti S."/>
            <person name="Shin M."/>
            <person name="Vergez L."/>
            <person name="Schmutz J."/>
            <person name="Larimer F."/>
            <person name="Land M."/>
            <person name="Hauser L."/>
            <person name="Kyrpides N."/>
            <person name="Lykidis A."/>
            <person name="Sieprawska-Lupa M."/>
            <person name="Whitman W.B."/>
            <person name="Richardson P."/>
        </authorList>
    </citation>
    <scope>NUCLEOTIDE SEQUENCE [LARGE SCALE GENOMIC DNA]</scope>
    <source>
        <strain evidence="5">Nankai-3</strain>
    </source>
</reference>
<keyword evidence="2" id="KW-0249">Electron transport</keyword>
<dbReference type="AlphaFoldDB" id="A6UUK2"/>
<dbReference type="HOGENOM" id="CLU_090389_10_4_2"/>
<dbReference type="GO" id="GO:0015035">
    <property type="term" value="F:protein-disulfide reductase activity"/>
    <property type="evidence" value="ECO:0007669"/>
    <property type="project" value="TreeGrafter"/>
</dbReference>
<dbReference type="OrthoDB" id="35385at2157"/>
<dbReference type="KEGG" id="mae:Maeo_0589"/>
<dbReference type="eggNOG" id="arCOG01972">
    <property type="taxonomic scope" value="Archaea"/>
</dbReference>
<sequence>MSKYIKLLILCSLSSMILFAGCVGTADGTNNNENHEISLNITDNTVMLEFYADWCGYCKALEPTIKDLENEGIEVIKIDTDKNQNLANQYGVRALPTIVYIKDGKIVDKTIGYKPEEIKEKAKKIYNN</sequence>
<protein>
    <submittedName>
        <fullName evidence="5">Thioredoxin domain</fullName>
    </submittedName>
</protein>
<dbReference type="EMBL" id="CP000743">
    <property type="protein sequence ID" value="ABR56174.1"/>
    <property type="molecule type" value="Genomic_DNA"/>
</dbReference>
<dbReference type="STRING" id="419665.Maeo_0589"/>
<dbReference type="PROSITE" id="PS51257">
    <property type="entry name" value="PROKAR_LIPOPROTEIN"/>
    <property type="match status" value="1"/>
</dbReference>
<evidence type="ECO:0000259" key="4">
    <source>
        <dbReference type="PROSITE" id="PS51352"/>
    </source>
</evidence>
<evidence type="ECO:0000313" key="5">
    <source>
        <dbReference type="EMBL" id="ABR56174.1"/>
    </source>
</evidence>
<dbReference type="InterPro" id="IPR017937">
    <property type="entry name" value="Thioredoxin_CS"/>
</dbReference>
<keyword evidence="3" id="KW-1015">Disulfide bond</keyword>
<dbReference type="SUPFAM" id="SSF52833">
    <property type="entry name" value="Thioredoxin-like"/>
    <property type="match status" value="1"/>
</dbReference>
<organism evidence="5 6">
    <name type="scientific">Methanococcus aeolicus (strain ATCC BAA-1280 / DSM 17508 / OCM 812 / Nankai-3)</name>
    <dbReference type="NCBI Taxonomy" id="419665"/>
    <lineage>
        <taxon>Archaea</taxon>
        <taxon>Methanobacteriati</taxon>
        <taxon>Methanobacteriota</taxon>
        <taxon>Methanomada group</taxon>
        <taxon>Methanococci</taxon>
        <taxon>Methanococcales</taxon>
        <taxon>Methanococcaceae</taxon>
        <taxon>Methanococcus</taxon>
    </lineage>
</organism>
<name>A6UUK2_META3</name>
<feature type="domain" description="Thioredoxin" evidence="4">
    <location>
        <begin position="10"/>
        <end position="127"/>
    </location>
</feature>
<dbReference type="PANTHER" id="PTHR45663">
    <property type="entry name" value="GEO12009P1"/>
    <property type="match status" value="1"/>
</dbReference>
<dbReference type="CDD" id="cd02947">
    <property type="entry name" value="TRX_family"/>
    <property type="match status" value="1"/>
</dbReference>
<dbReference type="Pfam" id="PF00085">
    <property type="entry name" value="Thioredoxin"/>
    <property type="match status" value="1"/>
</dbReference>
<proteinExistence type="predicted"/>
<dbReference type="PRINTS" id="PR00421">
    <property type="entry name" value="THIOREDOXIN"/>
</dbReference>
<dbReference type="Gene3D" id="3.40.30.10">
    <property type="entry name" value="Glutaredoxin"/>
    <property type="match status" value="1"/>
</dbReference>
<evidence type="ECO:0000256" key="1">
    <source>
        <dbReference type="ARBA" id="ARBA00022448"/>
    </source>
</evidence>
<gene>
    <name evidence="5" type="ordered locus">Maeo_0589</name>
</gene>
<keyword evidence="6" id="KW-1185">Reference proteome</keyword>
<keyword evidence="1" id="KW-0813">Transport</keyword>
<accession>A6UUK2</accession>
<dbReference type="GeneID" id="5326638"/>
<dbReference type="PROSITE" id="PS51352">
    <property type="entry name" value="THIOREDOXIN_2"/>
    <property type="match status" value="1"/>
</dbReference>
<evidence type="ECO:0000256" key="3">
    <source>
        <dbReference type="ARBA" id="ARBA00023157"/>
    </source>
</evidence>
<dbReference type="GO" id="GO:0005737">
    <property type="term" value="C:cytoplasm"/>
    <property type="evidence" value="ECO:0007669"/>
    <property type="project" value="TreeGrafter"/>
</dbReference>
<dbReference type="PROSITE" id="PS00194">
    <property type="entry name" value="THIOREDOXIN_1"/>
    <property type="match status" value="1"/>
</dbReference>